<dbReference type="PANTHER" id="PTHR30347">
    <property type="entry name" value="POTASSIUM CHANNEL RELATED"/>
    <property type="match status" value="1"/>
</dbReference>
<keyword evidence="6 7" id="KW-0472">Membrane</keyword>
<dbReference type="SUPFAM" id="SSF50182">
    <property type="entry name" value="Sm-like ribonucleoproteins"/>
    <property type="match status" value="1"/>
</dbReference>
<evidence type="ECO:0000256" key="2">
    <source>
        <dbReference type="ARBA" id="ARBA00008017"/>
    </source>
</evidence>
<proteinExistence type="inferred from homology"/>
<comment type="similarity">
    <text evidence="2">Belongs to the MscS (TC 1.A.23) family.</text>
</comment>
<evidence type="ECO:0000259" key="9">
    <source>
        <dbReference type="Pfam" id="PF00924"/>
    </source>
</evidence>
<dbReference type="Pfam" id="PF21082">
    <property type="entry name" value="MS_channel_3rd"/>
    <property type="match status" value="1"/>
</dbReference>
<feature type="transmembrane region" description="Helical" evidence="7">
    <location>
        <begin position="194"/>
        <end position="221"/>
    </location>
</feature>
<keyword evidence="12" id="KW-1185">Reference proteome</keyword>
<keyword evidence="3" id="KW-1003">Cell membrane</keyword>
<feature type="domain" description="Mechanosensitive ion channel MscS C-terminal" evidence="10">
    <location>
        <begin position="298"/>
        <end position="378"/>
    </location>
</feature>
<evidence type="ECO:0000256" key="5">
    <source>
        <dbReference type="ARBA" id="ARBA00022989"/>
    </source>
</evidence>
<dbReference type="InterPro" id="IPR052702">
    <property type="entry name" value="MscS-like_channel"/>
</dbReference>
<dbReference type="InterPro" id="IPR011014">
    <property type="entry name" value="MscS_channel_TM-2"/>
</dbReference>
<dbReference type="InterPro" id="IPR023408">
    <property type="entry name" value="MscS_beta-dom_sf"/>
</dbReference>
<evidence type="ECO:0000313" key="11">
    <source>
        <dbReference type="EMBL" id="AGY57811.1"/>
    </source>
</evidence>
<dbReference type="PANTHER" id="PTHR30347:SF1">
    <property type="entry name" value="MECHANOSENSITIVE CHANNEL MSCK"/>
    <property type="match status" value="1"/>
</dbReference>
<protein>
    <submittedName>
        <fullName evidence="11">Potassium efflux protein KefA</fullName>
    </submittedName>
</protein>
<feature type="domain" description="Mechanosensitive ion channel MscS" evidence="9">
    <location>
        <begin position="224"/>
        <end position="289"/>
    </location>
</feature>
<dbReference type="STRING" id="1183438.GKIL_1565"/>
<dbReference type="Gene3D" id="2.30.30.60">
    <property type="match status" value="1"/>
</dbReference>
<dbReference type="HOGENOM" id="CLU_656830_0_0_3"/>
<dbReference type="OrthoDB" id="9809206at2"/>
<evidence type="ECO:0000256" key="7">
    <source>
        <dbReference type="SAM" id="Phobius"/>
    </source>
</evidence>
<dbReference type="InterPro" id="IPR010920">
    <property type="entry name" value="LSM_dom_sf"/>
</dbReference>
<dbReference type="GO" id="GO:0055085">
    <property type="term" value="P:transmembrane transport"/>
    <property type="evidence" value="ECO:0007669"/>
    <property type="project" value="InterPro"/>
</dbReference>
<dbReference type="SUPFAM" id="SSF82689">
    <property type="entry name" value="Mechanosensitive channel protein MscS (YggB), C-terminal domain"/>
    <property type="match status" value="1"/>
</dbReference>
<feature type="transmembrane region" description="Helical" evidence="7">
    <location>
        <begin position="35"/>
        <end position="55"/>
    </location>
</feature>
<dbReference type="eggNOG" id="COG3264">
    <property type="taxonomic scope" value="Bacteria"/>
</dbReference>
<dbReference type="AlphaFoldDB" id="U5QFY1"/>
<evidence type="ECO:0000256" key="1">
    <source>
        <dbReference type="ARBA" id="ARBA00004651"/>
    </source>
</evidence>
<sequence>MRRQSYYRAFWGAAAVWWLALPAQAAPAATGAPLWLQWLIALAAILLGGLSGWLLRQARRRLQFFIGDRGFDLWLKLLFGGLQAAVWLAILWAVVSRLDSFNPVAQVVTAVVTALMDTLVRVLQVPVLTIDKTRFPLSTLLLLPTTAFVVFWAVRAIGQLLKRLLLARLNLNVGTQEALTTAFNYTLTSVGYLLLLQIVGIDLGSIGILLGVVGLGLGFALQNLARSYIGGLVLLVERPIQVGDYVVVRDWDGIVESTSLRTTTLRRFDGSRLVLPNASLVDQDILNWSNLEGRVRLTVEVLVDRRADPQLVTEILLKVAEEELRVLYSPPPEVIFRGYDNLAMRFDLWAWCNYPKEQLRIKSALLYKIDAELRTHNITYPIAQHTVELLTALEDAQALQKTQPQPNGKG</sequence>
<name>U5QFY1_GLOK1</name>
<dbReference type="KEGG" id="glj:GKIL_1565"/>
<feature type="signal peptide" evidence="8">
    <location>
        <begin position="1"/>
        <end position="25"/>
    </location>
</feature>
<evidence type="ECO:0000256" key="8">
    <source>
        <dbReference type="SAM" id="SignalP"/>
    </source>
</evidence>
<dbReference type="SUPFAM" id="SSF82861">
    <property type="entry name" value="Mechanosensitive channel protein MscS (YggB), transmembrane region"/>
    <property type="match status" value="1"/>
</dbReference>
<comment type="subcellular location">
    <subcellularLocation>
        <location evidence="1">Cell membrane</location>
        <topology evidence="1">Multi-pass membrane protein</topology>
    </subcellularLocation>
</comment>
<evidence type="ECO:0000256" key="4">
    <source>
        <dbReference type="ARBA" id="ARBA00022692"/>
    </source>
</evidence>
<evidence type="ECO:0000259" key="10">
    <source>
        <dbReference type="Pfam" id="PF21082"/>
    </source>
</evidence>
<dbReference type="Pfam" id="PF00924">
    <property type="entry name" value="MS_channel_2nd"/>
    <property type="match status" value="1"/>
</dbReference>
<dbReference type="Gene3D" id="3.30.70.100">
    <property type="match status" value="1"/>
</dbReference>
<evidence type="ECO:0000313" key="12">
    <source>
        <dbReference type="Proteomes" id="UP000017396"/>
    </source>
</evidence>
<dbReference type="Proteomes" id="UP000017396">
    <property type="component" value="Chromosome"/>
</dbReference>
<accession>U5QFY1</accession>
<keyword evidence="5 7" id="KW-1133">Transmembrane helix</keyword>
<dbReference type="InterPro" id="IPR049278">
    <property type="entry name" value="MS_channel_C"/>
</dbReference>
<dbReference type="InterPro" id="IPR006685">
    <property type="entry name" value="MscS_channel_2nd"/>
</dbReference>
<dbReference type="RefSeq" id="WP_023172921.1">
    <property type="nucleotide sequence ID" value="NC_022600.1"/>
</dbReference>
<dbReference type="EMBL" id="CP003587">
    <property type="protein sequence ID" value="AGY57811.1"/>
    <property type="molecule type" value="Genomic_DNA"/>
</dbReference>
<feature type="transmembrane region" description="Helical" evidence="7">
    <location>
        <begin position="135"/>
        <end position="154"/>
    </location>
</feature>
<gene>
    <name evidence="11" type="ORF">GKIL_1565</name>
</gene>
<dbReference type="Gene3D" id="1.10.287.1260">
    <property type="match status" value="1"/>
</dbReference>
<keyword evidence="8" id="KW-0732">Signal</keyword>
<dbReference type="GO" id="GO:0005886">
    <property type="term" value="C:plasma membrane"/>
    <property type="evidence" value="ECO:0007669"/>
    <property type="project" value="UniProtKB-SubCell"/>
</dbReference>
<evidence type="ECO:0000256" key="6">
    <source>
        <dbReference type="ARBA" id="ARBA00023136"/>
    </source>
</evidence>
<keyword evidence="4 7" id="KW-0812">Transmembrane</keyword>
<feature type="transmembrane region" description="Helical" evidence="7">
    <location>
        <begin position="101"/>
        <end position="123"/>
    </location>
</feature>
<feature type="chain" id="PRO_5004663672" evidence="8">
    <location>
        <begin position="26"/>
        <end position="410"/>
    </location>
</feature>
<reference evidence="11 12" key="1">
    <citation type="journal article" date="2013" name="PLoS ONE">
        <title>Cultivation and Complete Genome Sequencing of Gloeobacter kilaueensis sp. nov., from a Lava Cave in Kilauea Caldera, Hawai'i.</title>
        <authorList>
            <person name="Saw J.H."/>
            <person name="Schatz M."/>
            <person name="Brown M.V."/>
            <person name="Kunkel D.D."/>
            <person name="Foster J.S."/>
            <person name="Shick H."/>
            <person name="Christensen S."/>
            <person name="Hou S."/>
            <person name="Wan X."/>
            <person name="Donachie S.P."/>
        </authorList>
    </citation>
    <scope>NUCLEOTIDE SEQUENCE [LARGE SCALE GENOMIC DNA]</scope>
    <source>
        <strain evidence="12">JS</strain>
    </source>
</reference>
<organism evidence="11 12">
    <name type="scientific">Gloeobacter kilaueensis (strain ATCC BAA-2537 / CCAP 1431/1 / ULC 316 / JS1)</name>
    <dbReference type="NCBI Taxonomy" id="1183438"/>
    <lineage>
        <taxon>Bacteria</taxon>
        <taxon>Bacillati</taxon>
        <taxon>Cyanobacteriota</taxon>
        <taxon>Cyanophyceae</taxon>
        <taxon>Gloeobacterales</taxon>
        <taxon>Gloeobacteraceae</taxon>
        <taxon>Gloeobacter</taxon>
    </lineage>
</organism>
<feature type="transmembrane region" description="Helical" evidence="7">
    <location>
        <begin position="75"/>
        <end position="95"/>
    </location>
</feature>
<dbReference type="InterPro" id="IPR011066">
    <property type="entry name" value="MscS_channel_C_sf"/>
</dbReference>
<evidence type="ECO:0000256" key="3">
    <source>
        <dbReference type="ARBA" id="ARBA00022475"/>
    </source>
</evidence>